<sequence>MGQLNAATPTPFDSTNLKKQLANIGLDCAQLSHQNLSGYIDQVNAELADGKVQSMAIKAPQGDVANPMLGENRIVAATSLAAQAQPMVSAATGNWTINDEAEGYAPNLEIIQYPTHFQWLYDNRATNGFAGVIDNPPTIAKNEDNAAAIQKLFVSVGLTASATLVKGLDKSTMQATLTNVIQPLSNANLSNYNVTDSRAIFLVDNYDPKTQHADGIGVLFIKWHLIITDYKRKDKDGGDTHPTTLTINAGAVMYSDPSVLCTDYNAVLKQFAIDPTTAPTCRV</sequence>
<dbReference type="Proteomes" id="UP000015347">
    <property type="component" value="Unassembled WGS sequence"/>
</dbReference>
<dbReference type="AlphaFoldDB" id="S9QRM5"/>
<protein>
    <submittedName>
        <fullName evidence="1">Uncharacterized protein</fullName>
    </submittedName>
</protein>
<name>S9QRM5_9RHOB</name>
<dbReference type="EMBL" id="APVH01000024">
    <property type="protein sequence ID" value="EPX82292.1"/>
    <property type="molecule type" value="Genomic_DNA"/>
</dbReference>
<evidence type="ECO:0000313" key="2">
    <source>
        <dbReference type="Proteomes" id="UP000015347"/>
    </source>
</evidence>
<dbReference type="eggNOG" id="ENOG5033126">
    <property type="taxonomic scope" value="Bacteria"/>
</dbReference>
<comment type="caution">
    <text evidence="1">The sequence shown here is derived from an EMBL/GenBank/DDBJ whole genome shotgun (WGS) entry which is preliminary data.</text>
</comment>
<accession>S9QRM5</accession>
<dbReference type="HOGENOM" id="CLU_983142_0_0_5"/>
<proteinExistence type="predicted"/>
<evidence type="ECO:0000313" key="1">
    <source>
        <dbReference type="EMBL" id="EPX82292.1"/>
    </source>
</evidence>
<keyword evidence="2" id="KW-1185">Reference proteome</keyword>
<gene>
    <name evidence="1" type="ORF">Salmuc_03080</name>
</gene>
<reference evidence="2" key="1">
    <citation type="journal article" date="2014" name="Stand. Genomic Sci.">
        <title>Genome sequence of the exopolysaccharide-producing Salipiger mucosus type strain (DSM 16094(T)), a moderately halophilic member of the Roseobacter clade.</title>
        <authorList>
            <person name="Riedel T."/>
            <person name="Spring S."/>
            <person name="Fiebig A."/>
            <person name="Petersen J."/>
            <person name="Kyrpides N.C."/>
            <person name="Goker M."/>
            <person name="Klenk H.P."/>
        </authorList>
    </citation>
    <scope>NUCLEOTIDE SEQUENCE [LARGE SCALE GENOMIC DNA]</scope>
    <source>
        <strain evidence="2">DSM 16094</strain>
    </source>
</reference>
<organism evidence="1 2">
    <name type="scientific">Salipiger mucosus DSM 16094</name>
    <dbReference type="NCBI Taxonomy" id="1123237"/>
    <lineage>
        <taxon>Bacteria</taxon>
        <taxon>Pseudomonadati</taxon>
        <taxon>Pseudomonadota</taxon>
        <taxon>Alphaproteobacteria</taxon>
        <taxon>Rhodobacterales</taxon>
        <taxon>Roseobacteraceae</taxon>
        <taxon>Salipiger</taxon>
    </lineage>
</organism>